<feature type="domain" description="Transcription factor CBF/NF-Y/archaeal histone" evidence="4">
    <location>
        <begin position="10"/>
        <end position="74"/>
    </location>
</feature>
<dbReference type="GeneID" id="108973918"/>
<feature type="region of interest" description="Disordered" evidence="3">
    <location>
        <begin position="285"/>
        <end position="304"/>
    </location>
</feature>
<accession>A0A0K8U8K3</accession>
<evidence type="ECO:0000256" key="1">
    <source>
        <dbReference type="ARBA" id="ARBA00004123"/>
    </source>
</evidence>
<keyword evidence="2" id="KW-0539">Nucleus</keyword>
<feature type="compositionally biased region" description="Low complexity" evidence="3">
    <location>
        <begin position="219"/>
        <end position="228"/>
    </location>
</feature>
<dbReference type="InterPro" id="IPR003958">
    <property type="entry name" value="CBFA_NFYB_domain"/>
</dbReference>
<dbReference type="CTD" id="37471"/>
<dbReference type="GO" id="GO:0046982">
    <property type="term" value="F:protein heterodimerization activity"/>
    <property type="evidence" value="ECO:0007669"/>
    <property type="project" value="InterPro"/>
</dbReference>
<protein>
    <submittedName>
        <fullName evidence="5">Dr1-associated corepressor</fullName>
    </submittedName>
</protein>
<dbReference type="PANTHER" id="PTHR10252:SF5">
    <property type="entry name" value="DR1-ASSOCIATED COREPRESSOR"/>
    <property type="match status" value="1"/>
</dbReference>
<dbReference type="CDD" id="cd22906">
    <property type="entry name" value="HFD_DRAP1"/>
    <property type="match status" value="1"/>
</dbReference>
<feature type="compositionally biased region" description="Polar residues" evidence="3">
    <location>
        <begin position="126"/>
        <end position="137"/>
    </location>
</feature>
<dbReference type="FunFam" id="1.10.20.10:FF:000074">
    <property type="entry name" value="dr1-associated corepressor"/>
    <property type="match status" value="1"/>
</dbReference>
<gene>
    <name evidence="5" type="primary">Drap1</name>
    <name evidence="5" type="ORF">c3_g1_i1</name>
</gene>
<dbReference type="GO" id="GO:0016251">
    <property type="term" value="F:RNA polymerase II general transcription initiation factor activity"/>
    <property type="evidence" value="ECO:0007669"/>
    <property type="project" value="TreeGrafter"/>
</dbReference>
<dbReference type="GO" id="GO:0001046">
    <property type="term" value="F:core promoter sequence-specific DNA binding"/>
    <property type="evidence" value="ECO:0007669"/>
    <property type="project" value="TreeGrafter"/>
</dbReference>
<evidence type="ECO:0000259" key="4">
    <source>
        <dbReference type="Pfam" id="PF00808"/>
    </source>
</evidence>
<dbReference type="GO" id="GO:0017054">
    <property type="term" value="C:negative cofactor 2 complex"/>
    <property type="evidence" value="ECO:0007669"/>
    <property type="project" value="TreeGrafter"/>
</dbReference>
<dbReference type="Gene3D" id="1.10.20.10">
    <property type="entry name" value="Histone, subunit A"/>
    <property type="match status" value="1"/>
</dbReference>
<comment type="subcellular location">
    <subcellularLocation>
        <location evidence="1">Nucleus</location>
    </subcellularLocation>
</comment>
<feature type="compositionally biased region" description="Polar residues" evidence="3">
    <location>
        <begin position="286"/>
        <end position="296"/>
    </location>
</feature>
<evidence type="ECO:0000313" key="5">
    <source>
        <dbReference type="EMBL" id="JAI22913.1"/>
    </source>
</evidence>
<dbReference type="InterPro" id="IPR009072">
    <property type="entry name" value="Histone-fold"/>
</dbReference>
<organism evidence="5">
    <name type="scientific">Bactrocera latifrons</name>
    <name type="common">Malaysian fruit fly</name>
    <name type="synonym">Chaetodacus latifrons</name>
    <dbReference type="NCBI Taxonomy" id="174628"/>
    <lineage>
        <taxon>Eukaryota</taxon>
        <taxon>Metazoa</taxon>
        <taxon>Ecdysozoa</taxon>
        <taxon>Arthropoda</taxon>
        <taxon>Hexapoda</taxon>
        <taxon>Insecta</taxon>
        <taxon>Pterygota</taxon>
        <taxon>Neoptera</taxon>
        <taxon>Endopterygota</taxon>
        <taxon>Diptera</taxon>
        <taxon>Brachycera</taxon>
        <taxon>Muscomorpha</taxon>
        <taxon>Tephritoidea</taxon>
        <taxon>Tephritidae</taxon>
        <taxon>Bactrocera</taxon>
        <taxon>Bactrocera</taxon>
    </lineage>
</organism>
<dbReference type="EMBL" id="GDHF01029401">
    <property type="protein sequence ID" value="JAI22913.1"/>
    <property type="molecule type" value="Transcribed_RNA"/>
</dbReference>
<reference evidence="5" key="1">
    <citation type="submission" date="2015-06" db="EMBL/GenBank/DDBJ databases">
        <authorList>
            <person name="Hoefler B.C."/>
            <person name="Straight P.D."/>
        </authorList>
    </citation>
    <scope>NUCLEOTIDE SEQUENCE</scope>
</reference>
<dbReference type="Pfam" id="PF00808">
    <property type="entry name" value="CBFD_NFYB_HMF"/>
    <property type="match status" value="1"/>
</dbReference>
<evidence type="ECO:0000256" key="2">
    <source>
        <dbReference type="ARBA" id="ARBA00023242"/>
    </source>
</evidence>
<proteinExistence type="predicted"/>
<dbReference type="PANTHER" id="PTHR10252">
    <property type="entry name" value="HISTONE-LIKE TRANSCRIPTION FACTOR CCAAT-RELATED"/>
    <property type="match status" value="1"/>
</dbReference>
<feature type="region of interest" description="Disordered" evidence="3">
    <location>
        <begin position="100"/>
        <end position="139"/>
    </location>
</feature>
<dbReference type="AlphaFoldDB" id="A0A0K8U8K3"/>
<evidence type="ECO:0000256" key="3">
    <source>
        <dbReference type="SAM" id="MobiDB-lite"/>
    </source>
</evidence>
<dbReference type="InterPro" id="IPR050568">
    <property type="entry name" value="Transcr_DNA_Rep_Reg"/>
</dbReference>
<dbReference type="SUPFAM" id="SSF47113">
    <property type="entry name" value="Histone-fold"/>
    <property type="match status" value="1"/>
</dbReference>
<sequence>MPSKKKKYNARFPAGRIKKIMQSDEDIGKVAQAVPVIISRTLELFVESLLTKTLRITNSRNAKTLSTSHMKQCIMSEQRFDFLRELVKNVPDISVAEEAANYNEEDGQSSPDDVYPDSDTPYDLSMPSTSGGRNQYRMTPVQPKVNGGQTHFQYKQQQQQQQYQLTPHNGSTIDTAAIEADLRQRLRQRLNNTRSVIVHTASVAQVAAAAAARPPPALPATATPTTTPTPTPARGAYGNYVQPIKLMRSESSPANAAQHLWQVTSNSATQKQTGQKRLRHQALSVPCNNNNDNCTGASPAKRQKPDSITQQTHSQTAIPAPVFSYDLCNKPVVKIDYSNLPLTPATLGASEQLHTTPSMSNLPLSAPVTNANFNFSAAAPIINIDLSNIVTNSGGGGDSKLLNAGNKAPVPAVATISIGALPVEMASAVAASPPASGVCSNIGAVVKSPPTSSTPPTNQLSDCKIEANAAAGESTSSPSSSCCSPSSSSLASTSANSLQGGGSKSMLKASSEIMAKMTAAGTKTLAATCKSSNTLLELDEDYDNI</sequence>
<name>A0A0K8U8K3_BACLA</name>
<feature type="region of interest" description="Disordered" evidence="3">
    <location>
        <begin position="214"/>
        <end position="235"/>
    </location>
</feature>
<dbReference type="OrthoDB" id="653904at2759"/>